<dbReference type="NCBIfam" id="TIGR01009">
    <property type="entry name" value="rpsC_bact"/>
    <property type="match status" value="1"/>
</dbReference>
<comment type="similarity">
    <text evidence="1 8 9">Belongs to the universal ribosomal protein uS3 family.</text>
</comment>
<dbReference type="InterPro" id="IPR018280">
    <property type="entry name" value="Ribosomal_uS3_CS"/>
</dbReference>
<feature type="domain" description="KH type-2" evidence="10">
    <location>
        <begin position="39"/>
        <end position="113"/>
    </location>
</feature>
<dbReference type="Gene3D" id="3.30.300.20">
    <property type="match status" value="1"/>
</dbReference>
<dbReference type="GO" id="GO:0019843">
    <property type="term" value="F:rRNA binding"/>
    <property type="evidence" value="ECO:0007669"/>
    <property type="project" value="UniProtKB-UniRule"/>
</dbReference>
<sequence>MGQKVNPFGFRLGTIYTWRSRWFADKASYAKQVLEDVKLRRFLMEKLKLAGITKVEIERSINSIRIILNVSRPGVVIGRGGSALDQLKKEIMRLLSINPNDPKSPKLIIDDIVEVKNPELQARLVAQRIAEQLEKRYPHRRAVSQAQDRVMSSGAKGVKILLSGRIGGAEIGRREKYARGSIPSQTLRADIDYAQVPALTKSGYVGIKVWIYRGEMQTIE</sequence>
<dbReference type="InterPro" id="IPR005704">
    <property type="entry name" value="Ribosomal_uS3_bac-typ"/>
</dbReference>
<evidence type="ECO:0000256" key="3">
    <source>
        <dbReference type="ARBA" id="ARBA00022884"/>
    </source>
</evidence>
<dbReference type="CDD" id="cd02412">
    <property type="entry name" value="KH-II_30S_S3"/>
    <property type="match status" value="1"/>
</dbReference>
<dbReference type="HAMAP" id="MF_01309_B">
    <property type="entry name" value="Ribosomal_uS3_B"/>
    <property type="match status" value="1"/>
</dbReference>
<evidence type="ECO:0000256" key="4">
    <source>
        <dbReference type="ARBA" id="ARBA00022980"/>
    </source>
</evidence>
<dbReference type="Proteomes" id="UP000179069">
    <property type="component" value="Unassembled WGS sequence"/>
</dbReference>
<dbReference type="InterPro" id="IPR004044">
    <property type="entry name" value="KH_dom_type_2"/>
</dbReference>
<gene>
    <name evidence="8" type="primary">rpsC</name>
    <name evidence="11" type="ORF">A2785_00175</name>
</gene>
<dbReference type="Pfam" id="PF00189">
    <property type="entry name" value="Ribosomal_S3_C"/>
    <property type="match status" value="1"/>
</dbReference>
<keyword evidence="2 8" id="KW-0699">rRNA-binding</keyword>
<dbReference type="SUPFAM" id="SSF54814">
    <property type="entry name" value="Prokaryotic type KH domain (KH-domain type II)"/>
    <property type="match status" value="1"/>
</dbReference>
<dbReference type="GO" id="GO:0006412">
    <property type="term" value="P:translation"/>
    <property type="evidence" value="ECO:0007669"/>
    <property type="project" value="UniProtKB-UniRule"/>
</dbReference>
<dbReference type="GO" id="GO:0003735">
    <property type="term" value="F:structural constituent of ribosome"/>
    <property type="evidence" value="ECO:0007669"/>
    <property type="project" value="InterPro"/>
</dbReference>
<dbReference type="SMART" id="SM00322">
    <property type="entry name" value="KH"/>
    <property type="match status" value="1"/>
</dbReference>
<dbReference type="InterPro" id="IPR009019">
    <property type="entry name" value="KH_sf_prok-type"/>
</dbReference>
<evidence type="ECO:0000313" key="12">
    <source>
        <dbReference type="Proteomes" id="UP000179069"/>
    </source>
</evidence>
<reference evidence="11 12" key="1">
    <citation type="journal article" date="2016" name="Nat. Commun.">
        <title>Thousands of microbial genomes shed light on interconnected biogeochemical processes in an aquifer system.</title>
        <authorList>
            <person name="Anantharaman K."/>
            <person name="Brown C.T."/>
            <person name="Hug L.A."/>
            <person name="Sharon I."/>
            <person name="Castelle C.J."/>
            <person name="Probst A.J."/>
            <person name="Thomas B.C."/>
            <person name="Singh A."/>
            <person name="Wilkins M.J."/>
            <person name="Karaoz U."/>
            <person name="Brodie E.L."/>
            <person name="Williams K.H."/>
            <person name="Hubbard S.S."/>
            <person name="Banfield J.F."/>
        </authorList>
    </citation>
    <scope>NUCLEOTIDE SEQUENCE [LARGE SCALE GENOMIC DNA]</scope>
</reference>
<protein>
    <recommendedName>
        <fullName evidence="7 8">Small ribosomal subunit protein uS3</fullName>
    </recommendedName>
</protein>
<evidence type="ECO:0000256" key="5">
    <source>
        <dbReference type="ARBA" id="ARBA00023274"/>
    </source>
</evidence>
<evidence type="ECO:0000256" key="1">
    <source>
        <dbReference type="ARBA" id="ARBA00010761"/>
    </source>
</evidence>
<comment type="subunit">
    <text evidence="8">Part of the 30S ribosomal subunit. Forms a tight complex with proteins S10 and S14.</text>
</comment>
<evidence type="ECO:0000256" key="8">
    <source>
        <dbReference type="HAMAP-Rule" id="MF_01309"/>
    </source>
</evidence>
<dbReference type="FunFam" id="3.30.300.20:FF:000001">
    <property type="entry name" value="30S ribosomal protein S3"/>
    <property type="match status" value="1"/>
</dbReference>
<name>A0A1G1VLT4_9BACT</name>
<dbReference type="PROSITE" id="PS50084">
    <property type="entry name" value="KH_TYPE_1"/>
    <property type="match status" value="1"/>
</dbReference>
<dbReference type="PANTHER" id="PTHR11760">
    <property type="entry name" value="30S/40S RIBOSOMAL PROTEIN S3"/>
    <property type="match status" value="1"/>
</dbReference>
<dbReference type="InterPro" id="IPR057258">
    <property type="entry name" value="Ribosomal_uS3"/>
</dbReference>
<dbReference type="PANTHER" id="PTHR11760:SF19">
    <property type="entry name" value="SMALL RIBOSOMAL SUBUNIT PROTEIN US3C"/>
    <property type="match status" value="1"/>
</dbReference>
<dbReference type="SUPFAM" id="SSF54821">
    <property type="entry name" value="Ribosomal protein S3 C-terminal domain"/>
    <property type="match status" value="1"/>
</dbReference>
<evidence type="ECO:0000313" key="11">
    <source>
        <dbReference type="EMBL" id="OGY16355.1"/>
    </source>
</evidence>
<dbReference type="PROSITE" id="PS50823">
    <property type="entry name" value="KH_TYPE_2"/>
    <property type="match status" value="1"/>
</dbReference>
<dbReference type="InterPro" id="IPR004087">
    <property type="entry name" value="KH_dom"/>
</dbReference>
<comment type="caution">
    <text evidence="11">The sequence shown here is derived from an EMBL/GenBank/DDBJ whole genome shotgun (WGS) entry which is preliminary data.</text>
</comment>
<accession>A0A1G1VLT4</accession>
<proteinExistence type="inferred from homology"/>
<keyword evidence="4 8" id="KW-0689">Ribosomal protein</keyword>
<dbReference type="Gene3D" id="3.30.1140.32">
    <property type="entry name" value="Ribosomal protein S3, C-terminal domain"/>
    <property type="match status" value="1"/>
</dbReference>
<evidence type="ECO:0000259" key="10">
    <source>
        <dbReference type="PROSITE" id="PS50823"/>
    </source>
</evidence>
<evidence type="ECO:0000256" key="7">
    <source>
        <dbReference type="ARBA" id="ARBA00035257"/>
    </source>
</evidence>
<evidence type="ECO:0000256" key="2">
    <source>
        <dbReference type="ARBA" id="ARBA00022730"/>
    </source>
</evidence>
<keyword evidence="3 8" id="KW-0694">RNA-binding</keyword>
<dbReference type="GO" id="GO:0022627">
    <property type="term" value="C:cytosolic small ribosomal subunit"/>
    <property type="evidence" value="ECO:0007669"/>
    <property type="project" value="TreeGrafter"/>
</dbReference>
<dbReference type="EMBL" id="MHCI01000017">
    <property type="protein sequence ID" value="OGY16355.1"/>
    <property type="molecule type" value="Genomic_DNA"/>
</dbReference>
<organism evidence="11 12">
    <name type="scientific">Candidatus Chisholmbacteria bacterium RIFCSPHIGHO2_01_FULL_49_18</name>
    <dbReference type="NCBI Taxonomy" id="1797590"/>
    <lineage>
        <taxon>Bacteria</taxon>
        <taxon>Candidatus Chisholmiibacteriota</taxon>
    </lineage>
</organism>
<dbReference type="PROSITE" id="PS00548">
    <property type="entry name" value="RIBOSOMAL_S3"/>
    <property type="match status" value="1"/>
</dbReference>
<comment type="function">
    <text evidence="6 8">Binds the lower part of the 30S subunit head. Binds mRNA in the 70S ribosome, positioning it for translation.</text>
</comment>
<dbReference type="InterPro" id="IPR015946">
    <property type="entry name" value="KH_dom-like_a/b"/>
</dbReference>
<dbReference type="AlphaFoldDB" id="A0A1G1VLT4"/>
<evidence type="ECO:0000256" key="6">
    <source>
        <dbReference type="ARBA" id="ARBA00024998"/>
    </source>
</evidence>
<dbReference type="InterPro" id="IPR036419">
    <property type="entry name" value="Ribosomal_S3_C_sf"/>
</dbReference>
<dbReference type="GO" id="GO:0003729">
    <property type="term" value="F:mRNA binding"/>
    <property type="evidence" value="ECO:0007669"/>
    <property type="project" value="UniProtKB-UniRule"/>
</dbReference>
<dbReference type="Pfam" id="PF07650">
    <property type="entry name" value="KH_2"/>
    <property type="match status" value="1"/>
</dbReference>
<evidence type="ECO:0000256" key="9">
    <source>
        <dbReference type="RuleBase" id="RU003624"/>
    </source>
</evidence>
<dbReference type="InterPro" id="IPR001351">
    <property type="entry name" value="Ribosomal_uS3_C"/>
</dbReference>
<keyword evidence="5 8" id="KW-0687">Ribonucleoprotein</keyword>